<sequence>MSVSNQTTQYKVFCSKNQLYQMQAALSLTPSPLSIALVTPTKTLALPWKSMLKTQTPRCSPIKGTPVAQDNSTVDYSSMSSVFPAEACETIGGEACDVEMYPEVKLEPPEAQGTKAMADSEQIDREYLEYNSPKTVFLGEACDDLGGEFCEPEYQTGVH</sequence>
<dbReference type="RefSeq" id="XP_021298804.1">
    <property type="nucleotide sequence ID" value="XM_021443129.1"/>
</dbReference>
<dbReference type="PANTHER" id="PTHR36762">
    <property type="entry name" value="LIGHT-REGULATED PROTEIN 1, CHLOROPLASTIC"/>
    <property type="match status" value="1"/>
</dbReference>
<dbReference type="Pfam" id="PF07207">
    <property type="entry name" value="Lir1"/>
    <property type="match status" value="1"/>
</dbReference>
<dbReference type="Proteomes" id="UP000504621">
    <property type="component" value="Unplaced"/>
</dbReference>
<dbReference type="GeneID" id="110427563"/>
<dbReference type="RefSeq" id="XP_021298791.1">
    <property type="nucleotide sequence ID" value="XM_021443116.1"/>
</dbReference>
<name>A0A6J1BH72_9ROSI</name>
<proteinExistence type="predicted"/>
<reference evidence="2 3" key="1">
    <citation type="submission" date="2025-04" db="UniProtKB">
        <authorList>
            <consortium name="RefSeq"/>
        </authorList>
    </citation>
    <scope>IDENTIFICATION</scope>
    <source>
        <tissue evidence="2 3">Leaf</tissue>
    </source>
</reference>
<evidence type="ECO:0000313" key="1">
    <source>
        <dbReference type="Proteomes" id="UP000504621"/>
    </source>
</evidence>
<protein>
    <submittedName>
        <fullName evidence="2 3">Light-regulated protein-like</fullName>
    </submittedName>
</protein>
<organism evidence="1 3">
    <name type="scientific">Herrania umbratica</name>
    <dbReference type="NCBI Taxonomy" id="108875"/>
    <lineage>
        <taxon>Eukaryota</taxon>
        <taxon>Viridiplantae</taxon>
        <taxon>Streptophyta</taxon>
        <taxon>Embryophyta</taxon>
        <taxon>Tracheophyta</taxon>
        <taxon>Spermatophyta</taxon>
        <taxon>Magnoliopsida</taxon>
        <taxon>eudicotyledons</taxon>
        <taxon>Gunneridae</taxon>
        <taxon>Pentapetalae</taxon>
        <taxon>rosids</taxon>
        <taxon>malvids</taxon>
        <taxon>Malvales</taxon>
        <taxon>Malvaceae</taxon>
        <taxon>Byttnerioideae</taxon>
        <taxon>Herrania</taxon>
    </lineage>
</organism>
<evidence type="ECO:0000313" key="3">
    <source>
        <dbReference type="RefSeq" id="XP_021298791.1"/>
    </source>
</evidence>
<accession>A0A6J1BH72</accession>
<dbReference type="InterPro" id="IPR009856">
    <property type="entry name" value="Lir1"/>
</dbReference>
<evidence type="ECO:0000313" key="5">
    <source>
        <dbReference type="RefSeq" id="XP_021298804.1"/>
    </source>
</evidence>
<dbReference type="RefSeq" id="XP_021298788.1">
    <property type="nucleotide sequence ID" value="XM_021443113.1"/>
</dbReference>
<dbReference type="RefSeq" id="XP_021298796.1">
    <property type="nucleotide sequence ID" value="XM_021443121.1"/>
</dbReference>
<gene>
    <name evidence="2 3 4 5" type="primary">LOC110427563</name>
</gene>
<dbReference type="PANTHER" id="PTHR36762:SF7">
    <property type="entry name" value="LIGHT-REGULATED PROTEIN-LIKE"/>
    <property type="match status" value="1"/>
</dbReference>
<evidence type="ECO:0000313" key="4">
    <source>
        <dbReference type="RefSeq" id="XP_021298796.1"/>
    </source>
</evidence>
<dbReference type="GO" id="GO:0009507">
    <property type="term" value="C:chloroplast"/>
    <property type="evidence" value="ECO:0007669"/>
    <property type="project" value="InterPro"/>
</dbReference>
<dbReference type="AlphaFoldDB" id="A0A6J1BH72"/>
<keyword evidence="1" id="KW-1185">Reference proteome</keyword>
<evidence type="ECO:0000313" key="2">
    <source>
        <dbReference type="RefSeq" id="XP_021298788.1"/>
    </source>
</evidence>
<dbReference type="OrthoDB" id="2011897at2759"/>